<dbReference type="EMBL" id="BAABIQ010000040">
    <property type="protein sequence ID" value="GAA4799584.1"/>
    <property type="molecule type" value="Genomic_DNA"/>
</dbReference>
<dbReference type="Proteomes" id="UP001501411">
    <property type="component" value="Unassembled WGS sequence"/>
</dbReference>
<keyword evidence="1" id="KW-0732">Signal</keyword>
<reference evidence="3" key="1">
    <citation type="journal article" date="2019" name="Int. J. Syst. Evol. Microbiol.">
        <title>The Global Catalogue of Microorganisms (GCM) 10K type strain sequencing project: providing services to taxonomists for standard genome sequencing and annotation.</title>
        <authorList>
            <consortium name="The Broad Institute Genomics Platform"/>
            <consortium name="The Broad Institute Genome Sequencing Center for Infectious Disease"/>
            <person name="Wu L."/>
            <person name="Ma J."/>
        </authorList>
    </citation>
    <scope>NUCLEOTIDE SEQUENCE [LARGE SCALE GENOMIC DNA]</scope>
    <source>
        <strain evidence="3">JCM 18200</strain>
    </source>
</reference>
<dbReference type="Gene3D" id="2.120.10.30">
    <property type="entry name" value="TolB, C-terminal domain"/>
    <property type="match status" value="1"/>
</dbReference>
<dbReference type="RefSeq" id="WP_345232751.1">
    <property type="nucleotide sequence ID" value="NZ_BAABIQ010000040.1"/>
</dbReference>
<evidence type="ECO:0000313" key="3">
    <source>
        <dbReference type="Proteomes" id="UP001501411"/>
    </source>
</evidence>
<gene>
    <name evidence="2" type="ORF">GCM10023231_30460</name>
</gene>
<dbReference type="InterPro" id="IPR011042">
    <property type="entry name" value="6-blade_b-propeller_TolB-like"/>
</dbReference>
<accession>A0ABP9BTX5</accession>
<evidence type="ECO:0000313" key="2">
    <source>
        <dbReference type="EMBL" id="GAA4799584.1"/>
    </source>
</evidence>
<proteinExistence type="predicted"/>
<protein>
    <recommendedName>
        <fullName evidence="4">SdiA-regulated family protein</fullName>
    </recommendedName>
</protein>
<sequence length="284" mass="31827">MKSIFTLYIALIACIACAQKKEKTFTSPEGYDFNQPEKITLPHMLQEISGITFKDGEPHTLFAQQDEKGSLFYFNPDATKDMKAVTFGPEGDYEDLALTGKWVILLRSDGSFFTFPFSSTYPEQITAVKTEKLLPKGEYESLATGDDQKLYALCKQCAVDKDGKQTTGYTLQVSPNGTISQLTSFSIPTKNIKNVVSFKGKAFRPSALTKHPTNNEWYILSSINKLLVITDFSWKVKAAYALNPKLFNQPEGIAFDKQHNLYISNEAGNKGNATLLKFSYRKNK</sequence>
<evidence type="ECO:0008006" key="4">
    <source>
        <dbReference type="Google" id="ProtNLM"/>
    </source>
</evidence>
<keyword evidence="3" id="KW-1185">Reference proteome</keyword>
<name>A0ABP9BTX5_9SPHI</name>
<evidence type="ECO:0000256" key="1">
    <source>
        <dbReference type="SAM" id="SignalP"/>
    </source>
</evidence>
<feature type="signal peptide" evidence="1">
    <location>
        <begin position="1"/>
        <end position="18"/>
    </location>
</feature>
<dbReference type="SUPFAM" id="SSF101898">
    <property type="entry name" value="NHL repeat"/>
    <property type="match status" value="1"/>
</dbReference>
<organism evidence="2 3">
    <name type="scientific">Olivibacter ginsenosidimutans</name>
    <dbReference type="NCBI Taxonomy" id="1176537"/>
    <lineage>
        <taxon>Bacteria</taxon>
        <taxon>Pseudomonadati</taxon>
        <taxon>Bacteroidota</taxon>
        <taxon>Sphingobacteriia</taxon>
        <taxon>Sphingobacteriales</taxon>
        <taxon>Sphingobacteriaceae</taxon>
        <taxon>Olivibacter</taxon>
    </lineage>
</organism>
<feature type="chain" id="PRO_5045714578" description="SdiA-regulated family protein" evidence="1">
    <location>
        <begin position="19"/>
        <end position="284"/>
    </location>
</feature>
<comment type="caution">
    <text evidence="2">The sequence shown here is derived from an EMBL/GenBank/DDBJ whole genome shotgun (WGS) entry which is preliminary data.</text>
</comment>